<proteinExistence type="predicted"/>
<name>A0ABV9XKB3_9ACTN</name>
<comment type="caution">
    <text evidence="1">The sequence shown here is derived from an EMBL/GenBank/DDBJ whole genome shotgun (WGS) entry which is preliminary data.</text>
</comment>
<dbReference type="RefSeq" id="WP_345691134.1">
    <property type="nucleotide sequence ID" value="NZ_BAABIT010000001.1"/>
</dbReference>
<organism evidence="1 2">
    <name type="scientific">Streptomyces coeruleoprunus</name>
    <dbReference type="NCBI Taxonomy" id="285563"/>
    <lineage>
        <taxon>Bacteria</taxon>
        <taxon>Bacillati</taxon>
        <taxon>Actinomycetota</taxon>
        <taxon>Actinomycetes</taxon>
        <taxon>Kitasatosporales</taxon>
        <taxon>Streptomycetaceae</taxon>
        <taxon>Streptomyces</taxon>
    </lineage>
</organism>
<dbReference type="InterPro" id="IPR050767">
    <property type="entry name" value="Sel1_AlgK"/>
</dbReference>
<keyword evidence="2" id="KW-1185">Reference proteome</keyword>
<dbReference type="InterPro" id="IPR011990">
    <property type="entry name" value="TPR-like_helical_dom_sf"/>
</dbReference>
<dbReference type="Proteomes" id="UP001595829">
    <property type="component" value="Unassembled WGS sequence"/>
</dbReference>
<dbReference type="SUPFAM" id="SSF81901">
    <property type="entry name" value="HCP-like"/>
    <property type="match status" value="1"/>
</dbReference>
<dbReference type="InterPro" id="IPR006597">
    <property type="entry name" value="Sel1-like"/>
</dbReference>
<reference evidence="2" key="1">
    <citation type="journal article" date="2019" name="Int. J. Syst. Evol. Microbiol.">
        <title>The Global Catalogue of Microorganisms (GCM) 10K type strain sequencing project: providing services to taxonomists for standard genome sequencing and annotation.</title>
        <authorList>
            <consortium name="The Broad Institute Genomics Platform"/>
            <consortium name="The Broad Institute Genome Sequencing Center for Infectious Disease"/>
            <person name="Wu L."/>
            <person name="Ma J."/>
        </authorList>
    </citation>
    <scope>NUCLEOTIDE SEQUENCE [LARGE SCALE GENOMIC DNA]</scope>
    <source>
        <strain evidence="2">CGMCC 4.1648</strain>
    </source>
</reference>
<dbReference type="Gene3D" id="1.25.40.10">
    <property type="entry name" value="Tetratricopeptide repeat domain"/>
    <property type="match status" value="1"/>
</dbReference>
<dbReference type="EMBL" id="JBHSJD010000017">
    <property type="protein sequence ID" value="MFC5024899.1"/>
    <property type="molecule type" value="Genomic_DNA"/>
</dbReference>
<dbReference type="Pfam" id="PF08238">
    <property type="entry name" value="Sel1"/>
    <property type="match status" value="5"/>
</dbReference>
<dbReference type="PANTHER" id="PTHR11102:SF160">
    <property type="entry name" value="ERAD-ASSOCIATED E3 UBIQUITIN-PROTEIN LIGASE COMPONENT HRD3"/>
    <property type="match status" value="1"/>
</dbReference>
<accession>A0ABV9XKB3</accession>
<gene>
    <name evidence="1" type="ORF">ACFPM3_22500</name>
</gene>
<dbReference type="SMART" id="SM00671">
    <property type="entry name" value="SEL1"/>
    <property type="match status" value="4"/>
</dbReference>
<dbReference type="PANTHER" id="PTHR11102">
    <property type="entry name" value="SEL-1-LIKE PROTEIN"/>
    <property type="match status" value="1"/>
</dbReference>
<protein>
    <submittedName>
        <fullName evidence="1">Tetratricopeptide repeat protein</fullName>
    </submittedName>
</protein>
<evidence type="ECO:0000313" key="1">
    <source>
        <dbReference type="EMBL" id="MFC5024899.1"/>
    </source>
</evidence>
<sequence>MTEDLLAEARRAVETGEWVAAGHAFVRAAMAGSLDGANGAVAVTRELKPLADEGRADAAALLAGILLDYFDESALPMAVAYARQAADAGDPAGQRTYGFMLVNGQGVAEDRDHAAELFRAAADAGDGYAAFNLGQMRVDADRGEALRLLELAAGRGVVDAGAVLGDRLSDEDRDEEALRWYVWAAERGHTKAMYAAACWYRDGFGTAPDPVQAIRWYLAMFAHGDGNGIHDAIELAKQVPVGEEQIRHAGDLAGDPGMAQALINTLAGKRVPGH</sequence>
<evidence type="ECO:0000313" key="2">
    <source>
        <dbReference type="Proteomes" id="UP001595829"/>
    </source>
</evidence>